<dbReference type="EMBL" id="GBXM01066207">
    <property type="protein sequence ID" value="JAH42370.1"/>
    <property type="molecule type" value="Transcribed_RNA"/>
</dbReference>
<dbReference type="AlphaFoldDB" id="A0A0E9SNY7"/>
<feature type="transmembrane region" description="Helical" evidence="1">
    <location>
        <begin position="6"/>
        <end position="26"/>
    </location>
</feature>
<evidence type="ECO:0000313" key="2">
    <source>
        <dbReference type="EMBL" id="JAH42370.1"/>
    </source>
</evidence>
<sequence length="54" mass="6800">MKWSYLWIFFVCFGDPFSIIFMEFSFQLYHSVDYHNYLNAFLFWINNHLKFSLM</sequence>
<proteinExistence type="predicted"/>
<keyword evidence="1" id="KW-0812">Transmembrane</keyword>
<accession>A0A0E9SNY7</accession>
<name>A0A0E9SNY7_ANGAN</name>
<keyword evidence="1" id="KW-0472">Membrane</keyword>
<evidence type="ECO:0000256" key="1">
    <source>
        <dbReference type="SAM" id="Phobius"/>
    </source>
</evidence>
<reference evidence="2" key="1">
    <citation type="submission" date="2014-11" db="EMBL/GenBank/DDBJ databases">
        <authorList>
            <person name="Amaro Gonzalez C."/>
        </authorList>
    </citation>
    <scope>NUCLEOTIDE SEQUENCE</scope>
</reference>
<keyword evidence="1" id="KW-1133">Transmembrane helix</keyword>
<protein>
    <submittedName>
        <fullName evidence="2">Uncharacterized protein</fullName>
    </submittedName>
</protein>
<organism evidence="2">
    <name type="scientific">Anguilla anguilla</name>
    <name type="common">European freshwater eel</name>
    <name type="synonym">Muraena anguilla</name>
    <dbReference type="NCBI Taxonomy" id="7936"/>
    <lineage>
        <taxon>Eukaryota</taxon>
        <taxon>Metazoa</taxon>
        <taxon>Chordata</taxon>
        <taxon>Craniata</taxon>
        <taxon>Vertebrata</taxon>
        <taxon>Euteleostomi</taxon>
        <taxon>Actinopterygii</taxon>
        <taxon>Neopterygii</taxon>
        <taxon>Teleostei</taxon>
        <taxon>Anguilliformes</taxon>
        <taxon>Anguillidae</taxon>
        <taxon>Anguilla</taxon>
    </lineage>
</organism>
<reference evidence="2" key="2">
    <citation type="journal article" date="2015" name="Fish Shellfish Immunol.">
        <title>Early steps in the European eel (Anguilla anguilla)-Vibrio vulnificus interaction in the gills: Role of the RtxA13 toxin.</title>
        <authorList>
            <person name="Callol A."/>
            <person name="Pajuelo D."/>
            <person name="Ebbesson L."/>
            <person name="Teles M."/>
            <person name="MacKenzie S."/>
            <person name="Amaro C."/>
        </authorList>
    </citation>
    <scope>NUCLEOTIDE SEQUENCE</scope>
</reference>